<dbReference type="GO" id="GO:0005975">
    <property type="term" value="P:carbohydrate metabolic process"/>
    <property type="evidence" value="ECO:0007669"/>
    <property type="project" value="InterPro"/>
</dbReference>
<proteinExistence type="predicted"/>
<comment type="caution">
    <text evidence="2">The sequence shown here is derived from an EMBL/GenBank/DDBJ whole genome shotgun (WGS) entry which is preliminary data.</text>
</comment>
<dbReference type="CDD" id="cd02955">
    <property type="entry name" value="SSP411"/>
    <property type="match status" value="1"/>
</dbReference>
<dbReference type="AlphaFoldDB" id="A0A948RT10"/>
<feature type="domain" description="Spermatogenesis-associated protein 20-like TRX" evidence="1">
    <location>
        <begin position="4"/>
        <end position="165"/>
    </location>
</feature>
<accession>A0A948RT10</accession>
<dbReference type="InterPro" id="IPR036249">
    <property type="entry name" value="Thioredoxin-like_sf"/>
</dbReference>
<dbReference type="EMBL" id="JAHJDP010000023">
    <property type="protein sequence ID" value="MBU2690036.1"/>
    <property type="molecule type" value="Genomic_DNA"/>
</dbReference>
<dbReference type="Proteomes" id="UP000777784">
    <property type="component" value="Unassembled WGS sequence"/>
</dbReference>
<name>A0A948RT10_UNCEI</name>
<evidence type="ECO:0000259" key="1">
    <source>
        <dbReference type="Pfam" id="PF03190"/>
    </source>
</evidence>
<sequence>MSGKNHLAEATSPYLLQHAGNPVDWWPWGEEALAKARREDKPILVSIGYSACHWCHVMAHESFENPAIAQMMNDWFVCIKIDREERPDLDQIYMSALQMMTGSGGWPLNVFLTPDLKPFYGGTYFPPDARYGRPGWPDVLKAVTETYHLKRDQVENLAAQITTQLTLAGGRGGEGDPLLSPNLVERAVSSLKKSFDEIHGGFDNAPKFPHATDQRFLLGRFVKGKDVELMRILTTTLDHMAAGGIYDQIGGGFHRYSTDEQWLIPHFEKMLYDNALLARMYAEYYQFTRNEDYRRIAAEIFTFIRREMTSPEGGFYSTLDADSEGEEGKFYLWTPDEIINTLGWEDGHHFCDMFDITREGHLEGKAIPHPVKPVKEMAKALAISQQEFTEKLEGWKQKLLKARSRRARPGLDDKILTDWNGLMISAFARAGRIMDDESYLETAAHAANFVLTKMSGSGDLFHTYRAGRAGGGALLDDFAMFIAGLLDLWETTFDPFWLNAAIRLQAVQDRILWDEETAGYYQARPAEDLLVRMKSMQDSSTPSGNGVAAGNLLRLARLTGDERYQDRAIKLLKYSVAGLKASPRSSTQMLIALDMALSPPQEIVITGWPDADGTKALLNVLWEKYMPDAVLAGVPVDARGASDGMFKRLPLGEGRSLIDGKSAVYVCENYACRAPVTTENELRLVLKIIR</sequence>
<dbReference type="PANTHER" id="PTHR42899">
    <property type="entry name" value="SPERMATOGENESIS-ASSOCIATED PROTEIN 20"/>
    <property type="match status" value="1"/>
</dbReference>
<dbReference type="PIRSF" id="PIRSF006402">
    <property type="entry name" value="UCP006402_thioredoxin"/>
    <property type="match status" value="1"/>
</dbReference>
<organism evidence="2 3">
    <name type="scientific">Eiseniibacteriota bacterium</name>
    <dbReference type="NCBI Taxonomy" id="2212470"/>
    <lineage>
        <taxon>Bacteria</taxon>
        <taxon>Candidatus Eiseniibacteriota</taxon>
    </lineage>
</organism>
<reference evidence="2" key="1">
    <citation type="submission" date="2021-05" db="EMBL/GenBank/DDBJ databases">
        <title>Energy efficiency and biological interactions define the core microbiome of deep oligotrophic groundwater.</title>
        <authorList>
            <person name="Mehrshad M."/>
            <person name="Lopez-Fernandez M."/>
            <person name="Bell E."/>
            <person name="Bernier-Latmani R."/>
            <person name="Bertilsson S."/>
            <person name="Dopson M."/>
        </authorList>
    </citation>
    <scope>NUCLEOTIDE SEQUENCE</scope>
    <source>
        <strain evidence="2">Modern_marine.mb.64</strain>
    </source>
</reference>
<evidence type="ECO:0000313" key="3">
    <source>
        <dbReference type="Proteomes" id="UP000777784"/>
    </source>
</evidence>
<protein>
    <submittedName>
        <fullName evidence="2">Thioredoxin domain-containing protein</fullName>
    </submittedName>
</protein>
<dbReference type="Gene3D" id="1.50.10.10">
    <property type="match status" value="2"/>
</dbReference>
<dbReference type="Pfam" id="PF03190">
    <property type="entry name" value="Thioredox_DsbH"/>
    <property type="match status" value="1"/>
</dbReference>
<dbReference type="PANTHER" id="PTHR42899:SF1">
    <property type="entry name" value="SPERMATOGENESIS-ASSOCIATED PROTEIN 20"/>
    <property type="match status" value="1"/>
</dbReference>
<dbReference type="SUPFAM" id="SSF48208">
    <property type="entry name" value="Six-hairpin glycosidases"/>
    <property type="match status" value="1"/>
</dbReference>
<dbReference type="InterPro" id="IPR008928">
    <property type="entry name" value="6-hairpin_glycosidase_sf"/>
</dbReference>
<dbReference type="Gene3D" id="3.40.30.10">
    <property type="entry name" value="Glutaredoxin"/>
    <property type="match status" value="1"/>
</dbReference>
<gene>
    <name evidence="2" type="ORF">KJ970_03850</name>
</gene>
<dbReference type="InterPro" id="IPR012341">
    <property type="entry name" value="6hp_glycosidase-like_sf"/>
</dbReference>
<dbReference type="SUPFAM" id="SSF52833">
    <property type="entry name" value="Thioredoxin-like"/>
    <property type="match status" value="1"/>
</dbReference>
<dbReference type="InterPro" id="IPR004879">
    <property type="entry name" value="Ssp411-like_TRX"/>
</dbReference>
<evidence type="ECO:0000313" key="2">
    <source>
        <dbReference type="EMBL" id="MBU2690036.1"/>
    </source>
</evidence>
<dbReference type="InterPro" id="IPR024705">
    <property type="entry name" value="Ssp411"/>
</dbReference>